<protein>
    <submittedName>
        <fullName evidence="1">Uncharacterized protein</fullName>
    </submittedName>
</protein>
<evidence type="ECO:0000313" key="2">
    <source>
        <dbReference type="Proteomes" id="UP001299068"/>
    </source>
</evidence>
<proteinExistence type="predicted"/>
<dbReference type="RefSeq" id="WP_204595063.1">
    <property type="nucleotide sequence ID" value="NZ_JAFBDA010000009.1"/>
</dbReference>
<keyword evidence="2" id="KW-1185">Reference proteome</keyword>
<comment type="caution">
    <text evidence="1">The sequence shown here is derived from an EMBL/GenBank/DDBJ whole genome shotgun (WGS) entry which is preliminary data.</text>
</comment>
<dbReference type="Proteomes" id="UP001299068">
    <property type="component" value="Unassembled WGS sequence"/>
</dbReference>
<dbReference type="EMBL" id="JAIKTU010000005">
    <property type="protein sequence ID" value="MBY0755311.1"/>
    <property type="molecule type" value="Genomic_DNA"/>
</dbReference>
<accession>A0ABS7KWX5</accession>
<reference evidence="1 2" key="1">
    <citation type="journal article" date="2021" name="Cell Host Microbe">
        <title>in vivo commensal control of Clostridioides difficile virulence.</title>
        <authorList>
            <person name="Girinathan B.P."/>
            <person name="Dibenedetto N."/>
            <person name="Worley J.N."/>
            <person name="Peltier J."/>
            <person name="Arrieta-Ortiz M.L."/>
            <person name="Rupa Christinal Immanuel S."/>
            <person name="Lavin R."/>
            <person name="Delaney M.L."/>
            <person name="Cummins C."/>
            <person name="Hoffmann M."/>
            <person name="Luo Y."/>
            <person name="Gonzalez-Escalona N."/>
            <person name="Allard M."/>
            <person name="Onderdonk A.B."/>
            <person name="Gerber G.K."/>
            <person name="Sonenshein A.L."/>
            <person name="Baliga N."/>
            <person name="Dupuy B."/>
            <person name="Bry L."/>
        </authorList>
    </citation>
    <scope>NUCLEOTIDE SEQUENCE [LARGE SCALE GENOMIC DNA]</scope>
    <source>
        <strain evidence="1 2">DSM 599</strain>
    </source>
</reference>
<sequence length="91" mass="10598">MFNRKVVLEFTNVYYNMNDLLDAVVKYYKDEGILCSVIGKDNLGNPLLLINFRTYELKVKNLSPGYVQYTLPPDDVWPPLMAIQQIVLREI</sequence>
<gene>
    <name evidence="1" type="ORF">K5V21_07560</name>
</gene>
<organism evidence="1 2">
    <name type="scientific">Clostridium sardiniense</name>
    <name type="common">Clostridium absonum</name>
    <dbReference type="NCBI Taxonomy" id="29369"/>
    <lineage>
        <taxon>Bacteria</taxon>
        <taxon>Bacillati</taxon>
        <taxon>Bacillota</taxon>
        <taxon>Clostridia</taxon>
        <taxon>Eubacteriales</taxon>
        <taxon>Clostridiaceae</taxon>
        <taxon>Clostridium</taxon>
    </lineage>
</organism>
<evidence type="ECO:0000313" key="1">
    <source>
        <dbReference type="EMBL" id="MBY0755311.1"/>
    </source>
</evidence>
<name>A0ABS7KWX5_CLOSR</name>